<evidence type="ECO:0000256" key="1">
    <source>
        <dbReference type="SAM" id="MobiDB-lite"/>
    </source>
</evidence>
<evidence type="ECO:0000313" key="4">
    <source>
        <dbReference type="EMBL" id="KAK3252354.1"/>
    </source>
</evidence>
<keyword evidence="2" id="KW-1133">Transmembrane helix</keyword>
<feature type="transmembrane region" description="Helical" evidence="2">
    <location>
        <begin position="582"/>
        <end position="600"/>
    </location>
</feature>
<dbReference type="GO" id="GO:0015074">
    <property type="term" value="P:DNA integration"/>
    <property type="evidence" value="ECO:0007669"/>
    <property type="project" value="InterPro"/>
</dbReference>
<keyword evidence="5" id="KW-1185">Reference proteome</keyword>
<proteinExistence type="predicted"/>
<accession>A0AAE0F5K6</accession>
<dbReference type="SUPFAM" id="SSF53098">
    <property type="entry name" value="Ribonuclease H-like"/>
    <property type="match status" value="1"/>
</dbReference>
<reference evidence="4 5" key="1">
    <citation type="journal article" date="2015" name="Genome Biol. Evol.">
        <title>Comparative Genomics of a Bacterivorous Green Alga Reveals Evolutionary Causalities and Consequences of Phago-Mixotrophic Mode of Nutrition.</title>
        <authorList>
            <person name="Burns J.A."/>
            <person name="Paasch A."/>
            <person name="Narechania A."/>
            <person name="Kim E."/>
        </authorList>
    </citation>
    <scope>NUCLEOTIDE SEQUENCE [LARGE SCALE GENOMIC DNA]</scope>
    <source>
        <strain evidence="4 5">PLY_AMNH</strain>
    </source>
</reference>
<comment type="caution">
    <text evidence="4">The sequence shown here is derived from an EMBL/GenBank/DDBJ whole genome shotgun (WGS) entry which is preliminary data.</text>
</comment>
<protein>
    <recommendedName>
        <fullName evidence="3">Integrase catalytic domain-containing protein</fullName>
    </recommendedName>
</protein>
<dbReference type="PROSITE" id="PS50994">
    <property type="entry name" value="INTEGRASE"/>
    <property type="match status" value="1"/>
</dbReference>
<feature type="region of interest" description="Disordered" evidence="1">
    <location>
        <begin position="389"/>
        <end position="427"/>
    </location>
</feature>
<keyword evidence="2" id="KW-0472">Membrane</keyword>
<evidence type="ECO:0000256" key="2">
    <source>
        <dbReference type="SAM" id="Phobius"/>
    </source>
</evidence>
<dbReference type="GO" id="GO:0003676">
    <property type="term" value="F:nucleic acid binding"/>
    <property type="evidence" value="ECO:0007669"/>
    <property type="project" value="InterPro"/>
</dbReference>
<dbReference type="InterPro" id="IPR001584">
    <property type="entry name" value="Integrase_cat-core"/>
</dbReference>
<dbReference type="InterPro" id="IPR036397">
    <property type="entry name" value="RNaseH_sf"/>
</dbReference>
<dbReference type="Gene3D" id="3.30.420.10">
    <property type="entry name" value="Ribonuclease H-like superfamily/Ribonuclease H"/>
    <property type="match status" value="1"/>
</dbReference>
<feature type="domain" description="Integrase catalytic" evidence="3">
    <location>
        <begin position="1077"/>
        <end position="1183"/>
    </location>
</feature>
<evidence type="ECO:0000313" key="5">
    <source>
        <dbReference type="Proteomes" id="UP001190700"/>
    </source>
</evidence>
<dbReference type="AlphaFoldDB" id="A0AAE0F5K6"/>
<gene>
    <name evidence="4" type="ORF">CYMTET_38344</name>
</gene>
<sequence length="1183" mass="127998">MHLDSEELAEGALVDVLAAQYQAAYDHSEEAFQAVCQEHGTPDVCDAAESVCTFPDDGSLSFSAFHSQWDDSGEEPGYWEQQDCTEEGGWDWSQLSEEQQLEWDRLQQEATASFKAFCIGQSDPPPQQISYGRVAFRSFGVGGASALPDHPVSCDLPAEWSQACTTLSAPVRTIDLHAFYDVGQGADAAGDPPADSLTDDYVTGGPLGGTSAPHVQSHLAPPVVPLDLPPSVTGSTLQAAADGAQRHGAPQGQCGDTFGLQPISALHMHEPALEPGSRLFADLVSTGDCSFHKLELQPTQEHVPSEAQASPMDLCLIDLERDHWERVWSEDHTTPTQWHDTLPALGVAPTNRTTVSAEQVVPDRPEPADTRLACADSGVYAMAVAPPAGGHGVTSGSTVTASESLNSSAPQGAGHHSRSSPDCWPPTRHTRVGVGRGGVSFFRTAFVSTFVVTCLLACASAEVSAYGSAEDDHRWLLTAVTRGPRGGAQGTGILPGDGGIGDGGIGNGGIGGIGYDSGWCWADSWSAGSDSDTGHRDQSHYHHHHRADHQFGMPPDATTQMQFLRAVHHQSEKRKRNLCKTVLLLSLAMGILLHAIYLFFMDFQPPSAGLADQAVPQLMISQSAGSVFQLSSALSAGMISVGHTVVSAMCYLGYTWAAHGAPPLGLEFSVDPMISAHSLSRTSDGIVVDSGATANITGTEHRFLGLDTSSTVGFSTVMTGPQDRTDGTCTLHLYGRDILSGEIDEYAMPGCHYKKGARTLLSTRALLRHGFSSPDFISMTYTHLESGRTYRILDDGVDFLWDDPSSTSFTGFRSAAPRTRTGDTSDWQWSVSEYTAWATTHGSPAATEQLGTPAFDVSMFGDSLPVGQGNNHPALVHWHRLNDAFKKQWTDKYFYGNIPFHISMIDRLLTKGNQDFPLAPATTVYFWIVPYMPTHPVWHKTCTMEILKIYPKGTKQLFSYRRQDTYTSSHPLTPAGSDGGPDRVFIDGTPFDICILYRDRNTPVRISPLVEFHAVMGHGSTGSCLRLYDMPGVDLGRPRLSRQAVAAMPACSQFCAVCCFMKLRQKPAGQHDRERTRDLQPAQGWASDVTGPITPAGYNGHLYRCHFIDIHSRFLFLYTIASKSDYSTCLVHFVAGVRAMGYGVQSISIHTDCAPEMGDAQCVAFYQKHGIRHTRSSPTVHTD</sequence>
<evidence type="ECO:0000259" key="3">
    <source>
        <dbReference type="PROSITE" id="PS50994"/>
    </source>
</evidence>
<dbReference type="EMBL" id="LGRX02025467">
    <property type="protein sequence ID" value="KAK3252354.1"/>
    <property type="molecule type" value="Genomic_DNA"/>
</dbReference>
<dbReference type="Proteomes" id="UP001190700">
    <property type="component" value="Unassembled WGS sequence"/>
</dbReference>
<dbReference type="Pfam" id="PF00665">
    <property type="entry name" value="rve"/>
    <property type="match status" value="1"/>
</dbReference>
<keyword evidence="2" id="KW-0812">Transmembrane</keyword>
<name>A0AAE0F5K6_9CHLO</name>
<organism evidence="4 5">
    <name type="scientific">Cymbomonas tetramitiformis</name>
    <dbReference type="NCBI Taxonomy" id="36881"/>
    <lineage>
        <taxon>Eukaryota</taxon>
        <taxon>Viridiplantae</taxon>
        <taxon>Chlorophyta</taxon>
        <taxon>Pyramimonadophyceae</taxon>
        <taxon>Pyramimonadales</taxon>
        <taxon>Pyramimonadaceae</taxon>
        <taxon>Cymbomonas</taxon>
    </lineage>
</organism>
<dbReference type="InterPro" id="IPR012337">
    <property type="entry name" value="RNaseH-like_sf"/>
</dbReference>